<evidence type="ECO:0000256" key="1">
    <source>
        <dbReference type="ARBA" id="ARBA00005578"/>
    </source>
</evidence>
<evidence type="ECO:0000256" key="2">
    <source>
        <dbReference type="RuleBase" id="RU003860"/>
    </source>
</evidence>
<evidence type="ECO:0008006" key="5">
    <source>
        <dbReference type="Google" id="ProtNLM"/>
    </source>
</evidence>
<accession>A0A2K3DIE1</accession>
<dbReference type="EMBL" id="CM008969">
    <property type="protein sequence ID" value="PNW80297.1"/>
    <property type="molecule type" value="Genomic_DNA"/>
</dbReference>
<protein>
    <recommendedName>
        <fullName evidence="5">Bola-like protein</fullName>
    </recommendedName>
</protein>
<dbReference type="RefSeq" id="XP_001694293.2">
    <property type="nucleotide sequence ID" value="XM_001694241.2"/>
</dbReference>
<dbReference type="PaxDb" id="3055-EDP02726"/>
<dbReference type="SUPFAM" id="SSF82657">
    <property type="entry name" value="BolA-like"/>
    <property type="match status" value="1"/>
</dbReference>
<dbReference type="KEGG" id="cre:CHLRE_08g385900v5"/>
<dbReference type="InterPro" id="IPR036065">
    <property type="entry name" value="BolA-like_sf"/>
</dbReference>
<dbReference type="GeneID" id="5719782"/>
<dbReference type="InterPro" id="IPR052275">
    <property type="entry name" value="Mt_Fe-S_assembly_factor"/>
</dbReference>
<dbReference type="InterPro" id="IPR002634">
    <property type="entry name" value="BolA"/>
</dbReference>
<dbReference type="Proteomes" id="UP000006906">
    <property type="component" value="Chromosome 8"/>
</dbReference>
<organism evidence="3 4">
    <name type="scientific">Chlamydomonas reinhardtii</name>
    <name type="common">Chlamydomonas smithii</name>
    <dbReference type="NCBI Taxonomy" id="3055"/>
    <lineage>
        <taxon>Eukaryota</taxon>
        <taxon>Viridiplantae</taxon>
        <taxon>Chlorophyta</taxon>
        <taxon>core chlorophytes</taxon>
        <taxon>Chlorophyceae</taxon>
        <taxon>CS clade</taxon>
        <taxon>Chlamydomonadales</taxon>
        <taxon>Chlamydomonadaceae</taxon>
        <taxon>Chlamydomonas</taxon>
    </lineage>
</organism>
<dbReference type="STRING" id="3055.A0A2K3DIE1"/>
<dbReference type="Pfam" id="PF01722">
    <property type="entry name" value="BolA"/>
    <property type="match status" value="1"/>
</dbReference>
<evidence type="ECO:0000313" key="3">
    <source>
        <dbReference type="EMBL" id="PNW80297.1"/>
    </source>
</evidence>
<dbReference type="InParanoid" id="A0A2K3DIE1"/>
<keyword evidence="4" id="KW-1185">Reference proteome</keyword>
<name>A0A2K3DIE1_CHLRE</name>
<sequence>MGILQRFSLDNALPLLSVASKTLRGYCTVANSEAEKAIAAKLKAGLTGVTRVEVQDTSGGCGAMYRIAIQAADFKGQSIVKQHQLVHKLLADDLKQWHGLTLETKAAH</sequence>
<gene>
    <name evidence="3" type="ORF">CHLRE_08g385900v5</name>
</gene>
<dbReference type="Gramene" id="PNW80297">
    <property type="protein sequence ID" value="PNW80297"/>
    <property type="gene ID" value="CHLRE_08g385900v5"/>
</dbReference>
<dbReference type="GO" id="GO:0005759">
    <property type="term" value="C:mitochondrial matrix"/>
    <property type="evidence" value="ECO:0000318"/>
    <property type="project" value="GO_Central"/>
</dbReference>
<dbReference type="Gene3D" id="3.30.300.90">
    <property type="entry name" value="BolA-like"/>
    <property type="match status" value="1"/>
</dbReference>
<proteinExistence type="inferred from homology"/>
<dbReference type="OrthoDB" id="4983at2759"/>
<dbReference type="AlphaFoldDB" id="A0A2K3DIE1"/>
<dbReference type="PANTHER" id="PTHR46188">
    <property type="entry name" value="BOLA-LIKE PROTEIN 3"/>
    <property type="match status" value="1"/>
</dbReference>
<dbReference type="PANTHER" id="PTHR46188:SF1">
    <property type="entry name" value="BOLA-LIKE PROTEIN 3"/>
    <property type="match status" value="1"/>
</dbReference>
<evidence type="ECO:0000313" key="4">
    <source>
        <dbReference type="Proteomes" id="UP000006906"/>
    </source>
</evidence>
<reference evidence="3 4" key="1">
    <citation type="journal article" date="2007" name="Science">
        <title>The Chlamydomonas genome reveals the evolution of key animal and plant functions.</title>
        <authorList>
            <person name="Merchant S.S."/>
            <person name="Prochnik S.E."/>
            <person name="Vallon O."/>
            <person name="Harris E.H."/>
            <person name="Karpowicz S.J."/>
            <person name="Witman G.B."/>
            <person name="Terry A."/>
            <person name="Salamov A."/>
            <person name="Fritz-Laylin L.K."/>
            <person name="Marechal-Drouard L."/>
            <person name="Marshall W.F."/>
            <person name="Qu L.H."/>
            <person name="Nelson D.R."/>
            <person name="Sanderfoot A.A."/>
            <person name="Spalding M.H."/>
            <person name="Kapitonov V.V."/>
            <person name="Ren Q."/>
            <person name="Ferris P."/>
            <person name="Lindquist E."/>
            <person name="Shapiro H."/>
            <person name="Lucas S.M."/>
            <person name="Grimwood J."/>
            <person name="Schmutz J."/>
            <person name="Cardol P."/>
            <person name="Cerutti H."/>
            <person name="Chanfreau G."/>
            <person name="Chen C.L."/>
            <person name="Cognat V."/>
            <person name="Croft M.T."/>
            <person name="Dent R."/>
            <person name="Dutcher S."/>
            <person name="Fernandez E."/>
            <person name="Fukuzawa H."/>
            <person name="Gonzalez-Ballester D."/>
            <person name="Gonzalez-Halphen D."/>
            <person name="Hallmann A."/>
            <person name="Hanikenne M."/>
            <person name="Hippler M."/>
            <person name="Inwood W."/>
            <person name="Jabbari K."/>
            <person name="Kalanon M."/>
            <person name="Kuras R."/>
            <person name="Lefebvre P.A."/>
            <person name="Lemaire S.D."/>
            <person name="Lobanov A.V."/>
            <person name="Lohr M."/>
            <person name="Manuell A."/>
            <person name="Meier I."/>
            <person name="Mets L."/>
            <person name="Mittag M."/>
            <person name="Mittelmeier T."/>
            <person name="Moroney J.V."/>
            <person name="Moseley J."/>
            <person name="Napoli C."/>
            <person name="Nedelcu A.M."/>
            <person name="Niyogi K."/>
            <person name="Novoselov S.V."/>
            <person name="Paulsen I.T."/>
            <person name="Pazour G."/>
            <person name="Purton S."/>
            <person name="Ral J.P."/>
            <person name="Riano-Pachon D.M."/>
            <person name="Riekhof W."/>
            <person name="Rymarquis L."/>
            <person name="Schroda M."/>
            <person name="Stern D."/>
            <person name="Umen J."/>
            <person name="Willows R."/>
            <person name="Wilson N."/>
            <person name="Zimmer S.L."/>
            <person name="Allmer J."/>
            <person name="Balk J."/>
            <person name="Bisova K."/>
            <person name="Chen C.J."/>
            <person name="Elias M."/>
            <person name="Gendler K."/>
            <person name="Hauser C."/>
            <person name="Lamb M.R."/>
            <person name="Ledford H."/>
            <person name="Long J.C."/>
            <person name="Minagawa J."/>
            <person name="Page M.D."/>
            <person name="Pan J."/>
            <person name="Pootakham W."/>
            <person name="Roje S."/>
            <person name="Rose A."/>
            <person name="Stahlberg E."/>
            <person name="Terauchi A.M."/>
            <person name="Yang P."/>
            <person name="Ball S."/>
            <person name="Bowler C."/>
            <person name="Dieckmann C.L."/>
            <person name="Gladyshev V.N."/>
            <person name="Green P."/>
            <person name="Jorgensen R."/>
            <person name="Mayfield S."/>
            <person name="Mueller-Roeber B."/>
            <person name="Rajamani S."/>
            <person name="Sayre R.T."/>
            <person name="Brokstein P."/>
            <person name="Dubchak I."/>
            <person name="Goodstein D."/>
            <person name="Hornick L."/>
            <person name="Huang Y.W."/>
            <person name="Jhaveri J."/>
            <person name="Luo Y."/>
            <person name="Martinez D."/>
            <person name="Ngau W.C."/>
            <person name="Otillar B."/>
            <person name="Poliakov A."/>
            <person name="Porter A."/>
            <person name="Szajkowski L."/>
            <person name="Werner G."/>
            <person name="Zhou K."/>
            <person name="Grigoriev I.V."/>
            <person name="Rokhsar D.S."/>
            <person name="Grossman A.R."/>
        </authorList>
    </citation>
    <scope>NUCLEOTIDE SEQUENCE [LARGE SCALE GENOMIC DNA]</scope>
    <source>
        <strain evidence="4">CC-503</strain>
    </source>
</reference>
<dbReference type="ExpressionAtlas" id="A0A2K3DIE1">
    <property type="expression patterns" value="baseline and differential"/>
</dbReference>
<dbReference type="GO" id="GO:0051604">
    <property type="term" value="P:protein maturation"/>
    <property type="evidence" value="ECO:0000318"/>
    <property type="project" value="GO_Central"/>
</dbReference>
<comment type="similarity">
    <text evidence="1 2">Belongs to the BolA/IbaG family.</text>
</comment>
<dbReference type="OMA" id="EIQNMHG"/>